<dbReference type="InterPro" id="IPR013325">
    <property type="entry name" value="RNA_pol_sigma_r2"/>
</dbReference>
<dbReference type="InterPro" id="IPR013324">
    <property type="entry name" value="RNA_pol_sigma_r3/r4-like"/>
</dbReference>
<dbReference type="EMBL" id="FXUG01000007">
    <property type="protein sequence ID" value="SMP61477.1"/>
    <property type="molecule type" value="Genomic_DNA"/>
</dbReference>
<feature type="domain" description="RNA polymerase sigma-70 region 2" evidence="5">
    <location>
        <begin position="35"/>
        <end position="98"/>
    </location>
</feature>
<dbReference type="NCBIfam" id="TIGR02937">
    <property type="entry name" value="sigma70-ECF"/>
    <property type="match status" value="1"/>
</dbReference>
<gene>
    <name evidence="6" type="ORF">SAMN06265222_107102</name>
</gene>
<comment type="caution">
    <text evidence="6">The sequence shown here is derived from an EMBL/GenBank/DDBJ whole genome shotgun (WGS) entry which is preliminary data.</text>
</comment>
<dbReference type="Gene3D" id="1.10.10.10">
    <property type="entry name" value="Winged helix-like DNA-binding domain superfamily/Winged helix DNA-binding domain"/>
    <property type="match status" value="1"/>
</dbReference>
<reference evidence="6 7" key="1">
    <citation type="submission" date="2017-05" db="EMBL/GenBank/DDBJ databases">
        <authorList>
            <person name="Varghese N."/>
            <person name="Submissions S."/>
        </authorList>
    </citation>
    <scope>NUCLEOTIDE SEQUENCE [LARGE SCALE GENOMIC DNA]</scope>
    <source>
        <strain evidence="6 7">DSM 25457</strain>
    </source>
</reference>
<dbReference type="SUPFAM" id="SSF88659">
    <property type="entry name" value="Sigma3 and sigma4 domains of RNA polymerase sigma factors"/>
    <property type="match status" value="1"/>
</dbReference>
<keyword evidence="3" id="KW-0731">Sigma factor</keyword>
<dbReference type="InterPro" id="IPR039425">
    <property type="entry name" value="RNA_pol_sigma-70-like"/>
</dbReference>
<dbReference type="InterPro" id="IPR014284">
    <property type="entry name" value="RNA_pol_sigma-70_dom"/>
</dbReference>
<dbReference type="Pfam" id="PF04542">
    <property type="entry name" value="Sigma70_r2"/>
    <property type="match status" value="1"/>
</dbReference>
<protein>
    <submittedName>
        <fullName evidence="6">RNA polymerase, sigma subunit, ECF family</fullName>
    </submittedName>
</protein>
<comment type="similarity">
    <text evidence="1">Belongs to the sigma-70 factor family. ECF subfamily.</text>
</comment>
<dbReference type="Gene3D" id="1.10.1740.10">
    <property type="match status" value="1"/>
</dbReference>
<accession>A0ABY1Q7R8</accession>
<keyword evidence="2" id="KW-0805">Transcription regulation</keyword>
<evidence type="ECO:0000313" key="7">
    <source>
        <dbReference type="Proteomes" id="UP001158067"/>
    </source>
</evidence>
<organism evidence="6 7">
    <name type="scientific">Neorhodopirellula lusitana</name>
    <dbReference type="NCBI Taxonomy" id="445327"/>
    <lineage>
        <taxon>Bacteria</taxon>
        <taxon>Pseudomonadati</taxon>
        <taxon>Planctomycetota</taxon>
        <taxon>Planctomycetia</taxon>
        <taxon>Pirellulales</taxon>
        <taxon>Pirellulaceae</taxon>
        <taxon>Neorhodopirellula</taxon>
    </lineage>
</organism>
<name>A0ABY1Q7R8_9BACT</name>
<dbReference type="SUPFAM" id="SSF88946">
    <property type="entry name" value="Sigma2 domain of RNA polymerase sigma factors"/>
    <property type="match status" value="1"/>
</dbReference>
<evidence type="ECO:0000256" key="1">
    <source>
        <dbReference type="ARBA" id="ARBA00010641"/>
    </source>
</evidence>
<dbReference type="Proteomes" id="UP001158067">
    <property type="component" value="Unassembled WGS sequence"/>
</dbReference>
<proteinExistence type="inferred from homology"/>
<sequence>MCTVCDPDTNMVQTTCNTAERMNDDSMTAFLTNSENRSRIMAMIVAMVRDFELADDLFQETVIEILKNKHRYDATRSFVPWACGIARNVVLQHWRRQTNAPTSGLTNIIADLAMISAEGDDEVWRRERTALRGCVQRLPDRMQNLLLLRYGHNVKGMALAKSANIRQGSIRTTLTRLRAQLRQCIQEKVSGSDLRANA</sequence>
<dbReference type="PANTHER" id="PTHR43133">
    <property type="entry name" value="RNA POLYMERASE ECF-TYPE SIGMA FACTO"/>
    <property type="match status" value="1"/>
</dbReference>
<evidence type="ECO:0000256" key="3">
    <source>
        <dbReference type="ARBA" id="ARBA00023082"/>
    </source>
</evidence>
<evidence type="ECO:0000313" key="6">
    <source>
        <dbReference type="EMBL" id="SMP61477.1"/>
    </source>
</evidence>
<evidence type="ECO:0000256" key="4">
    <source>
        <dbReference type="ARBA" id="ARBA00023163"/>
    </source>
</evidence>
<keyword evidence="4" id="KW-0804">Transcription</keyword>
<evidence type="ECO:0000259" key="5">
    <source>
        <dbReference type="Pfam" id="PF04542"/>
    </source>
</evidence>
<dbReference type="PANTHER" id="PTHR43133:SF51">
    <property type="entry name" value="RNA POLYMERASE SIGMA FACTOR"/>
    <property type="match status" value="1"/>
</dbReference>
<dbReference type="InterPro" id="IPR007627">
    <property type="entry name" value="RNA_pol_sigma70_r2"/>
</dbReference>
<keyword evidence="7" id="KW-1185">Reference proteome</keyword>
<evidence type="ECO:0000256" key="2">
    <source>
        <dbReference type="ARBA" id="ARBA00023015"/>
    </source>
</evidence>
<dbReference type="InterPro" id="IPR036388">
    <property type="entry name" value="WH-like_DNA-bd_sf"/>
</dbReference>